<name>A0AAE3V8H6_9FIRM</name>
<protein>
    <submittedName>
        <fullName evidence="1">Uncharacterized protein</fullName>
    </submittedName>
</protein>
<reference evidence="1" key="1">
    <citation type="submission" date="2023-07" db="EMBL/GenBank/DDBJ databases">
        <title>Genomic Encyclopedia of Type Strains, Phase IV (KMG-IV): sequencing the most valuable type-strain genomes for metagenomic binning, comparative biology and taxonomic classification.</title>
        <authorList>
            <person name="Goeker M."/>
        </authorList>
    </citation>
    <scope>NUCLEOTIDE SEQUENCE</scope>
    <source>
        <strain evidence="1">DSM 19659</strain>
    </source>
</reference>
<evidence type="ECO:0000313" key="1">
    <source>
        <dbReference type="EMBL" id="MDQ0151428.1"/>
    </source>
</evidence>
<comment type="caution">
    <text evidence="1">The sequence shown here is derived from an EMBL/GenBank/DDBJ whole genome shotgun (WGS) entry which is preliminary data.</text>
</comment>
<dbReference type="AlphaFoldDB" id="A0AAE3V8H6"/>
<sequence>MNRLDLNPFYDDGTGYVDMGLDNLYEFSGEGELIAEG</sequence>
<accession>A0AAE3V8H6</accession>
<organism evidence="1 2">
    <name type="scientific">Moryella indoligenes</name>
    <dbReference type="NCBI Taxonomy" id="371674"/>
    <lineage>
        <taxon>Bacteria</taxon>
        <taxon>Bacillati</taxon>
        <taxon>Bacillota</taxon>
        <taxon>Clostridia</taxon>
        <taxon>Lachnospirales</taxon>
        <taxon>Lachnospiraceae</taxon>
        <taxon>Moryella</taxon>
    </lineage>
</organism>
<evidence type="ECO:0000313" key="2">
    <source>
        <dbReference type="Proteomes" id="UP001241537"/>
    </source>
</evidence>
<dbReference type="Proteomes" id="UP001241537">
    <property type="component" value="Unassembled WGS sequence"/>
</dbReference>
<keyword evidence="2" id="KW-1185">Reference proteome</keyword>
<proteinExistence type="predicted"/>
<dbReference type="EMBL" id="JAUSTO010000001">
    <property type="protein sequence ID" value="MDQ0151428.1"/>
    <property type="molecule type" value="Genomic_DNA"/>
</dbReference>
<gene>
    <name evidence="1" type="ORF">J2S20_000102</name>
</gene>